<evidence type="ECO:0000313" key="4">
    <source>
        <dbReference type="Proteomes" id="UP001500021"/>
    </source>
</evidence>
<feature type="signal peptide" evidence="2">
    <location>
        <begin position="1"/>
        <end position="26"/>
    </location>
</feature>
<dbReference type="EMBL" id="BAAAFA010000010">
    <property type="protein sequence ID" value="GAA0821215.1"/>
    <property type="molecule type" value="Genomic_DNA"/>
</dbReference>
<evidence type="ECO:0000256" key="1">
    <source>
        <dbReference type="SAM" id="MobiDB-lite"/>
    </source>
</evidence>
<sequence>MKVLQQPQLTIVLTVIYASISFSATANTSQSTSSDHPKAMMSGAAYKFTVNEEPDVVIPKLSTPDIVNAKNSDNSPDDTSATEPRTAKPLASNPTLFLEHITKSENQFIPVIQDAIIFANFDDELPAIVNYYTFANQAHIIKFYQEAYGELVSQGTQYGRLTLHFRANEQQIRVIISPQDKKQQVDVIVTLLDKNTLL</sequence>
<dbReference type="RefSeq" id="WP_343818237.1">
    <property type="nucleotide sequence ID" value="NZ_BAAAFA010000010.1"/>
</dbReference>
<protein>
    <submittedName>
        <fullName evidence="3">Uncharacterized protein</fullName>
    </submittedName>
</protein>
<keyword evidence="2" id="KW-0732">Signal</keyword>
<name>A0ABP3WIW0_9GAMM</name>
<evidence type="ECO:0000313" key="3">
    <source>
        <dbReference type="EMBL" id="GAA0821215.1"/>
    </source>
</evidence>
<feature type="region of interest" description="Disordered" evidence="1">
    <location>
        <begin position="61"/>
        <end position="89"/>
    </location>
</feature>
<feature type="chain" id="PRO_5047162540" evidence="2">
    <location>
        <begin position="27"/>
        <end position="198"/>
    </location>
</feature>
<evidence type="ECO:0000256" key="2">
    <source>
        <dbReference type="SAM" id="SignalP"/>
    </source>
</evidence>
<reference evidence="4" key="1">
    <citation type="journal article" date="2019" name="Int. J. Syst. Evol. Microbiol.">
        <title>The Global Catalogue of Microorganisms (GCM) 10K type strain sequencing project: providing services to taxonomists for standard genome sequencing and annotation.</title>
        <authorList>
            <consortium name="The Broad Institute Genomics Platform"/>
            <consortium name="The Broad Institute Genome Sequencing Center for Infectious Disease"/>
            <person name="Wu L."/>
            <person name="Ma J."/>
        </authorList>
    </citation>
    <scope>NUCLEOTIDE SEQUENCE [LARGE SCALE GENOMIC DNA]</scope>
    <source>
        <strain evidence="4">JCM 15608</strain>
    </source>
</reference>
<feature type="compositionally biased region" description="Polar residues" evidence="1">
    <location>
        <begin position="69"/>
        <end position="83"/>
    </location>
</feature>
<gene>
    <name evidence="3" type="ORF">GCM10009111_27830</name>
</gene>
<proteinExistence type="predicted"/>
<comment type="caution">
    <text evidence="3">The sequence shown here is derived from an EMBL/GenBank/DDBJ whole genome shotgun (WGS) entry which is preliminary data.</text>
</comment>
<dbReference type="Proteomes" id="UP001500021">
    <property type="component" value="Unassembled WGS sequence"/>
</dbReference>
<organism evidence="3 4">
    <name type="scientific">Colwellia asteriadis</name>
    <dbReference type="NCBI Taxonomy" id="517723"/>
    <lineage>
        <taxon>Bacteria</taxon>
        <taxon>Pseudomonadati</taxon>
        <taxon>Pseudomonadota</taxon>
        <taxon>Gammaproteobacteria</taxon>
        <taxon>Alteromonadales</taxon>
        <taxon>Colwelliaceae</taxon>
        <taxon>Colwellia</taxon>
    </lineage>
</organism>
<keyword evidence="4" id="KW-1185">Reference proteome</keyword>
<accession>A0ABP3WIW0</accession>